<evidence type="ECO:0000256" key="1">
    <source>
        <dbReference type="ARBA" id="ARBA00000086"/>
    </source>
</evidence>
<organism evidence="6 7">
    <name type="scientific">Bosea psychrotolerans</name>
    <dbReference type="NCBI Taxonomy" id="1871628"/>
    <lineage>
        <taxon>Bacteria</taxon>
        <taxon>Pseudomonadati</taxon>
        <taxon>Pseudomonadota</taxon>
        <taxon>Alphaproteobacteria</taxon>
        <taxon>Hyphomicrobiales</taxon>
        <taxon>Boseaceae</taxon>
        <taxon>Bosea</taxon>
    </lineage>
</organism>
<evidence type="ECO:0000256" key="4">
    <source>
        <dbReference type="ARBA" id="ARBA00023204"/>
    </source>
</evidence>
<evidence type="ECO:0000256" key="2">
    <source>
        <dbReference type="ARBA" id="ARBA00012000"/>
    </source>
</evidence>
<dbReference type="OrthoDB" id="9785929at2"/>
<comment type="caution">
    <text evidence="6">The sequence shown here is derived from an EMBL/GenBank/DDBJ whole genome shotgun (WGS) entry which is preliminary data.</text>
</comment>
<dbReference type="Gene3D" id="1.10.340.30">
    <property type="entry name" value="Hypothetical protein, domain 2"/>
    <property type="match status" value="1"/>
</dbReference>
<protein>
    <recommendedName>
        <fullName evidence="2">DNA-3-methyladenine glycosylase II</fullName>
        <ecNumber evidence="2">3.2.2.21</ecNumber>
    </recommendedName>
</protein>
<dbReference type="Pfam" id="PF00730">
    <property type="entry name" value="HhH-GPD"/>
    <property type="match status" value="1"/>
</dbReference>
<dbReference type="GO" id="GO:0006285">
    <property type="term" value="P:base-excision repair, AP site formation"/>
    <property type="evidence" value="ECO:0007669"/>
    <property type="project" value="TreeGrafter"/>
</dbReference>
<evidence type="ECO:0000259" key="5">
    <source>
        <dbReference type="SMART" id="SM00478"/>
    </source>
</evidence>
<dbReference type="InterPro" id="IPR003265">
    <property type="entry name" value="HhH-GPD_domain"/>
</dbReference>
<gene>
    <name evidence="6" type="ORF">CYD53_12862</name>
</gene>
<name>A0A2S4LUE9_9HYPH</name>
<dbReference type="GO" id="GO:0008725">
    <property type="term" value="F:DNA-3-methyladenine glycosylase activity"/>
    <property type="evidence" value="ECO:0007669"/>
    <property type="project" value="TreeGrafter"/>
</dbReference>
<comment type="catalytic activity">
    <reaction evidence="1">
        <text>Hydrolysis of alkylated DNA, releasing 3-methyladenine, 3-methylguanine, 7-methylguanine and 7-methyladenine.</text>
        <dbReference type="EC" id="3.2.2.21"/>
    </reaction>
</comment>
<dbReference type="InterPro" id="IPR011257">
    <property type="entry name" value="DNA_glycosylase"/>
</dbReference>
<keyword evidence="4" id="KW-0234">DNA repair</keyword>
<dbReference type="SUPFAM" id="SSF48150">
    <property type="entry name" value="DNA-glycosylase"/>
    <property type="match status" value="1"/>
</dbReference>
<dbReference type="Gene3D" id="1.10.1670.40">
    <property type="match status" value="1"/>
</dbReference>
<sequence length="220" mass="23712">MPFHQPVMNLITCDADLEEGMAALRALQPHWAGIIDRVGLPPLRRRPGGFAGLAAIIVSQQLSVASARAVWARVESVLAPLTPERVLAASDEEMRLSGLSRPKQRTLRAVAAALVEGSLRFEALEAATPEAVHEHMTAVSGIGPWTADIYLLFCLGHRDGFAAGDLAIQEAARQAFGLPARPKAAELAALAEAWRPWRGVAARLLWAYYAALKKREGINA</sequence>
<evidence type="ECO:0000256" key="3">
    <source>
        <dbReference type="ARBA" id="ARBA00022763"/>
    </source>
</evidence>
<dbReference type="GO" id="GO:0043916">
    <property type="term" value="F:DNA-7-methylguanine glycosylase activity"/>
    <property type="evidence" value="ECO:0007669"/>
    <property type="project" value="TreeGrafter"/>
</dbReference>
<accession>A0A2S4LUE9</accession>
<dbReference type="InterPro" id="IPR051912">
    <property type="entry name" value="Alkylbase_DNA_Glycosylase/TA"/>
</dbReference>
<dbReference type="GO" id="GO:0006307">
    <property type="term" value="P:DNA alkylation repair"/>
    <property type="evidence" value="ECO:0007669"/>
    <property type="project" value="TreeGrafter"/>
</dbReference>
<dbReference type="EMBL" id="PQFZ01000028">
    <property type="protein sequence ID" value="POR46015.1"/>
    <property type="molecule type" value="Genomic_DNA"/>
</dbReference>
<feature type="domain" description="HhH-GPD" evidence="5">
    <location>
        <begin position="58"/>
        <end position="210"/>
    </location>
</feature>
<dbReference type="PANTHER" id="PTHR43003">
    <property type="entry name" value="DNA-3-METHYLADENINE GLYCOSYLASE"/>
    <property type="match status" value="1"/>
</dbReference>
<dbReference type="Proteomes" id="UP000236919">
    <property type="component" value="Unassembled WGS sequence"/>
</dbReference>
<dbReference type="GO" id="GO:0005737">
    <property type="term" value="C:cytoplasm"/>
    <property type="evidence" value="ECO:0007669"/>
    <property type="project" value="TreeGrafter"/>
</dbReference>
<evidence type="ECO:0000313" key="7">
    <source>
        <dbReference type="Proteomes" id="UP000236919"/>
    </source>
</evidence>
<dbReference type="PANTHER" id="PTHR43003:SF13">
    <property type="entry name" value="DNA-3-METHYLADENINE GLYCOSYLASE 2"/>
    <property type="match status" value="1"/>
</dbReference>
<keyword evidence="3" id="KW-0227">DNA damage</keyword>
<evidence type="ECO:0000313" key="6">
    <source>
        <dbReference type="EMBL" id="POR46015.1"/>
    </source>
</evidence>
<dbReference type="GO" id="GO:0032993">
    <property type="term" value="C:protein-DNA complex"/>
    <property type="evidence" value="ECO:0007669"/>
    <property type="project" value="TreeGrafter"/>
</dbReference>
<dbReference type="GO" id="GO:0032131">
    <property type="term" value="F:alkylated DNA binding"/>
    <property type="evidence" value="ECO:0007669"/>
    <property type="project" value="TreeGrafter"/>
</dbReference>
<dbReference type="EC" id="3.2.2.21" evidence="2"/>
<dbReference type="SMART" id="SM00478">
    <property type="entry name" value="ENDO3c"/>
    <property type="match status" value="1"/>
</dbReference>
<proteinExistence type="predicted"/>
<keyword evidence="7" id="KW-1185">Reference proteome</keyword>
<dbReference type="CDD" id="cd00056">
    <property type="entry name" value="ENDO3c"/>
    <property type="match status" value="1"/>
</dbReference>
<dbReference type="AlphaFoldDB" id="A0A2S4LUE9"/>
<reference evidence="6 7" key="1">
    <citation type="submission" date="2018-01" db="EMBL/GenBank/DDBJ databases">
        <title>Genomic Encyclopedia of Type Strains, Phase III (KMG-III): the genomes of soil and plant-associated and newly described type strains.</title>
        <authorList>
            <person name="Whitman W."/>
        </authorList>
    </citation>
    <scope>NUCLEOTIDE SEQUENCE [LARGE SCALE GENOMIC DNA]</scope>
    <source>
        <strain evidence="6 7">1131</strain>
    </source>
</reference>